<accession>A0ABR7PV36</accession>
<evidence type="ECO:0000313" key="1">
    <source>
        <dbReference type="EMBL" id="MBC8750147.1"/>
    </source>
</evidence>
<sequence>MTFLGVSGDLWQREAKPGDKQFFGTFLENLIAWKRDFSAEPVAAAAGRVVADGRPTVTQ</sequence>
<dbReference type="Proteomes" id="UP000736373">
    <property type="component" value="Unassembled WGS sequence"/>
</dbReference>
<reference evidence="1 2" key="1">
    <citation type="submission" date="2019-09" db="EMBL/GenBank/DDBJ databases">
        <title>Paraburkholderia podalyriae sp. nov., A South African Podalyria-associated rhizobium.</title>
        <authorList>
            <person name="Mavima L."/>
            <person name="Beukes C.W."/>
            <person name="Palmer M."/>
            <person name="De Meyer S.E."/>
            <person name="James E.K."/>
            <person name="Maluk M."/>
            <person name="Avontuur J.R."/>
            <person name="Chan W.Y."/>
            <person name="Venter S.N."/>
            <person name="Steenkamp E.T."/>
        </authorList>
    </citation>
    <scope>NUCLEOTIDE SEQUENCE [LARGE SCALE GENOMIC DNA]</scope>
    <source>
        <strain evidence="1 2">WC7.3b</strain>
    </source>
</reference>
<protein>
    <submittedName>
        <fullName evidence="1">Uncharacterized protein</fullName>
    </submittedName>
</protein>
<proteinExistence type="predicted"/>
<dbReference type="RefSeq" id="WP_187637107.1">
    <property type="nucleotide sequence ID" value="NZ_VZQQ01000028.1"/>
</dbReference>
<keyword evidence="2" id="KW-1185">Reference proteome</keyword>
<dbReference type="EMBL" id="VZQQ01000028">
    <property type="protein sequence ID" value="MBC8750147.1"/>
    <property type="molecule type" value="Genomic_DNA"/>
</dbReference>
<name>A0ABR7PV36_9BURK</name>
<comment type="caution">
    <text evidence="1">The sequence shown here is derived from an EMBL/GenBank/DDBJ whole genome shotgun (WGS) entry which is preliminary data.</text>
</comment>
<organism evidence="1 2">
    <name type="scientific">Paraburkholderia podalyriae</name>
    <dbReference type="NCBI Taxonomy" id="1938811"/>
    <lineage>
        <taxon>Bacteria</taxon>
        <taxon>Pseudomonadati</taxon>
        <taxon>Pseudomonadota</taxon>
        <taxon>Betaproteobacteria</taxon>
        <taxon>Burkholderiales</taxon>
        <taxon>Burkholderiaceae</taxon>
        <taxon>Paraburkholderia</taxon>
    </lineage>
</organism>
<evidence type="ECO:0000313" key="2">
    <source>
        <dbReference type="Proteomes" id="UP000736373"/>
    </source>
</evidence>
<gene>
    <name evidence="1" type="ORF">F6X42_27215</name>
</gene>